<comment type="subcellular location">
    <subcellularLocation>
        <location evidence="1">Cell membrane</location>
        <topology evidence="1">Multi-pass membrane protein</topology>
    </subcellularLocation>
</comment>
<evidence type="ECO:0000256" key="7">
    <source>
        <dbReference type="ARBA" id="ARBA00023065"/>
    </source>
</evidence>
<protein>
    <submittedName>
        <fullName evidence="11">Cation:proton antiporter</fullName>
    </submittedName>
</protein>
<evidence type="ECO:0000256" key="6">
    <source>
        <dbReference type="ARBA" id="ARBA00022989"/>
    </source>
</evidence>
<keyword evidence="4" id="KW-1003">Cell membrane</keyword>
<keyword evidence="2" id="KW-0813">Transport</keyword>
<keyword evidence="3" id="KW-0050">Antiport</keyword>
<feature type="transmembrane region" description="Helical" evidence="9">
    <location>
        <begin position="112"/>
        <end position="132"/>
    </location>
</feature>
<keyword evidence="12" id="KW-1185">Reference proteome</keyword>
<evidence type="ECO:0000256" key="1">
    <source>
        <dbReference type="ARBA" id="ARBA00004651"/>
    </source>
</evidence>
<dbReference type="Pfam" id="PF02254">
    <property type="entry name" value="TrkA_N"/>
    <property type="match status" value="1"/>
</dbReference>
<feature type="transmembrane region" description="Helical" evidence="9">
    <location>
        <begin position="268"/>
        <end position="286"/>
    </location>
</feature>
<evidence type="ECO:0000256" key="9">
    <source>
        <dbReference type="SAM" id="Phobius"/>
    </source>
</evidence>
<dbReference type="Pfam" id="PF00359">
    <property type="entry name" value="PTS_EIIA_2"/>
    <property type="match status" value="1"/>
</dbReference>
<feature type="domain" description="PTS EIIA type-2" evidence="10">
    <location>
        <begin position="580"/>
        <end position="722"/>
    </location>
</feature>
<evidence type="ECO:0000256" key="3">
    <source>
        <dbReference type="ARBA" id="ARBA00022449"/>
    </source>
</evidence>
<dbReference type="EMBL" id="JASZZN010000003">
    <property type="protein sequence ID" value="MDM4014649.1"/>
    <property type="molecule type" value="Genomic_DNA"/>
</dbReference>
<dbReference type="InterPro" id="IPR003148">
    <property type="entry name" value="RCK_N"/>
</dbReference>
<dbReference type="Gene3D" id="1.20.1530.20">
    <property type="match status" value="1"/>
</dbReference>
<dbReference type="InterPro" id="IPR002178">
    <property type="entry name" value="PTS_EIIA_type-2_dom"/>
</dbReference>
<feature type="transmembrane region" description="Helical" evidence="9">
    <location>
        <begin position="181"/>
        <end position="203"/>
    </location>
</feature>
<evidence type="ECO:0000256" key="8">
    <source>
        <dbReference type="ARBA" id="ARBA00023136"/>
    </source>
</evidence>
<dbReference type="RefSeq" id="WP_289162332.1">
    <property type="nucleotide sequence ID" value="NZ_JASZZN010000003.1"/>
</dbReference>
<dbReference type="Proteomes" id="UP001239462">
    <property type="component" value="Unassembled WGS sequence"/>
</dbReference>
<feature type="transmembrane region" description="Helical" evidence="9">
    <location>
        <begin position="293"/>
        <end position="313"/>
    </location>
</feature>
<feature type="transmembrane region" description="Helical" evidence="9">
    <location>
        <begin position="215"/>
        <end position="248"/>
    </location>
</feature>
<dbReference type="SUPFAM" id="SSF51735">
    <property type="entry name" value="NAD(P)-binding Rossmann-fold domains"/>
    <property type="match status" value="1"/>
</dbReference>
<evidence type="ECO:0000256" key="2">
    <source>
        <dbReference type="ARBA" id="ARBA00022448"/>
    </source>
</evidence>
<sequence length="722" mass="79868">MTFAIAAAIGVLLFSLAHHLKTSAIVMLLGGGILAGPNGLGIVQPDTLGEALPTIIALSVAIILFEGGLTLDINEYRKASREIIQFLTVGVLVTWLGTATAIKLIFSFDWSFCLLAASLVIVTGPTVIGPLLHRIRARPKVQTILHWEGVLIDPIGVFIALLCFEYYVSSNAADSWALQAFMLRFVVGSLIGLTFGFFLDFVLRRSWVDDRQINIFVLAMAMLNFAVADMLISESGLLSVTVGGLVLGIRSTPQLREIVTYKSELKDFLIGLLFILLAANLDLAAFFDAGWRLVIVVAVIMLVVRPVNVMLSTLGTRLSFNEKLFLSWISPRGIVAASMASVFALSLKEIGASESRFVETFTFSVIAGTVVIQGFSASFVGKLLGVVRPDPNGWIIVGAHAIGRQVSQFLVRHHQQVVLIDTNALEVRAAEREGLTALNEDAMSLNPDAHPALYGCGNLIAFTANPDLNRMLCRRWSEILEGKSILRWERSGYQTDENQHLLNGDRIWEDFPLDRWMRPYSEPAPVRSQPSGENPTPSIESVLMIARNKAAIVTAPADIRDDDVEWMIFDRQKSQQSNRLPLEPENVLFSECDDLKTLYLEMLQHLENQLPELDSASMLESMWEREEDYTSLLGNGIALPHAWSADIQETKLVIARPVREVQCPLTNRSIDIVFMLLSPEGSADEHLAHLSYIARLIGSQSQREQILQATDAADLYQRITMK</sequence>
<gene>
    <name evidence="11" type="ORF">QTN89_04345</name>
</gene>
<evidence type="ECO:0000313" key="11">
    <source>
        <dbReference type="EMBL" id="MDM4014649.1"/>
    </source>
</evidence>
<name>A0ABT7PDR9_9BACT</name>
<keyword evidence="8 9" id="KW-0472">Membrane</keyword>
<evidence type="ECO:0000256" key="4">
    <source>
        <dbReference type="ARBA" id="ARBA00022475"/>
    </source>
</evidence>
<accession>A0ABT7PDR9</accession>
<evidence type="ECO:0000256" key="5">
    <source>
        <dbReference type="ARBA" id="ARBA00022692"/>
    </source>
</evidence>
<dbReference type="PANTHER" id="PTHR32507:SF0">
    <property type="entry name" value="NA(+)_H(+) ANTIPORTER 2-RELATED"/>
    <property type="match status" value="1"/>
</dbReference>
<evidence type="ECO:0000313" key="12">
    <source>
        <dbReference type="Proteomes" id="UP001239462"/>
    </source>
</evidence>
<dbReference type="PANTHER" id="PTHR32507">
    <property type="entry name" value="NA(+)/H(+) ANTIPORTER 1"/>
    <property type="match status" value="1"/>
</dbReference>
<feature type="transmembrane region" description="Helical" evidence="9">
    <location>
        <begin position="83"/>
        <end position="106"/>
    </location>
</feature>
<dbReference type="PROSITE" id="PS00372">
    <property type="entry name" value="PTS_EIIA_TYPE_2_HIS"/>
    <property type="match status" value="1"/>
</dbReference>
<dbReference type="Gene3D" id="3.40.50.720">
    <property type="entry name" value="NAD(P)-binding Rossmann-like Domain"/>
    <property type="match status" value="1"/>
</dbReference>
<dbReference type="InterPro" id="IPR016152">
    <property type="entry name" value="PTrfase/Anion_transptr"/>
</dbReference>
<reference evidence="11 12" key="1">
    <citation type="submission" date="2023-06" db="EMBL/GenBank/DDBJ databases">
        <title>Roseiconus lacunae JC819 isolated from Gulf of Mannar region, Tamil Nadu.</title>
        <authorList>
            <person name="Pk S."/>
            <person name="Ch S."/>
            <person name="Ch V.R."/>
        </authorList>
    </citation>
    <scope>NUCLEOTIDE SEQUENCE [LARGE SCALE GENOMIC DNA]</scope>
    <source>
        <strain evidence="11 12">JC819</strain>
    </source>
</reference>
<dbReference type="InterPro" id="IPR036291">
    <property type="entry name" value="NAD(P)-bd_dom_sf"/>
</dbReference>
<dbReference type="SUPFAM" id="SSF55804">
    <property type="entry name" value="Phoshotransferase/anion transport protein"/>
    <property type="match status" value="1"/>
</dbReference>
<organism evidence="11 12">
    <name type="scientific">Roseiconus lacunae</name>
    <dbReference type="NCBI Taxonomy" id="2605694"/>
    <lineage>
        <taxon>Bacteria</taxon>
        <taxon>Pseudomonadati</taxon>
        <taxon>Planctomycetota</taxon>
        <taxon>Planctomycetia</taxon>
        <taxon>Pirellulales</taxon>
        <taxon>Pirellulaceae</taxon>
        <taxon>Roseiconus</taxon>
    </lineage>
</organism>
<keyword evidence="7" id="KW-0406">Ion transport</keyword>
<dbReference type="Pfam" id="PF00999">
    <property type="entry name" value="Na_H_Exchanger"/>
    <property type="match status" value="1"/>
</dbReference>
<feature type="transmembrane region" description="Helical" evidence="9">
    <location>
        <begin position="144"/>
        <end position="169"/>
    </location>
</feature>
<keyword evidence="5 9" id="KW-0812">Transmembrane</keyword>
<dbReference type="Gene3D" id="3.40.930.10">
    <property type="entry name" value="Mannitol-specific EII, Chain A"/>
    <property type="match status" value="1"/>
</dbReference>
<evidence type="ECO:0000259" key="10">
    <source>
        <dbReference type="PROSITE" id="PS51094"/>
    </source>
</evidence>
<dbReference type="InterPro" id="IPR006153">
    <property type="entry name" value="Cation/H_exchanger_TM"/>
</dbReference>
<comment type="caution">
    <text evidence="11">The sequence shown here is derived from an EMBL/GenBank/DDBJ whole genome shotgun (WGS) entry which is preliminary data.</text>
</comment>
<keyword evidence="6 9" id="KW-1133">Transmembrane helix</keyword>
<feature type="transmembrane region" description="Helical" evidence="9">
    <location>
        <begin position="51"/>
        <end position="71"/>
    </location>
</feature>
<dbReference type="InterPro" id="IPR038770">
    <property type="entry name" value="Na+/solute_symporter_sf"/>
</dbReference>
<proteinExistence type="predicted"/>
<dbReference type="PROSITE" id="PS51094">
    <property type="entry name" value="PTS_EIIA_TYPE_2"/>
    <property type="match status" value="1"/>
</dbReference>